<evidence type="ECO:0000313" key="7">
    <source>
        <dbReference type="EMBL" id="KAH0570659.1"/>
    </source>
</evidence>
<evidence type="ECO:0000256" key="2">
    <source>
        <dbReference type="ARBA" id="ARBA00022741"/>
    </source>
</evidence>
<reference evidence="7" key="2">
    <citation type="submission" date="2020-12" db="EMBL/GenBank/DDBJ databases">
        <title>New Spironucleus salmonicida genome in near-complete chromosomes.</title>
        <authorList>
            <person name="Xu F."/>
            <person name="Kurt Z."/>
            <person name="Jimenez-Gonzalez A."/>
            <person name="Astvaldsson A."/>
            <person name="Andersson J.O."/>
            <person name="Svard S.G."/>
        </authorList>
    </citation>
    <scope>NUCLEOTIDE SEQUENCE</scope>
    <source>
        <strain evidence="7">ATCC 50377</strain>
    </source>
</reference>
<evidence type="ECO:0000256" key="5">
    <source>
        <dbReference type="ARBA" id="ARBA00049274"/>
    </source>
</evidence>
<dbReference type="GO" id="GO:0005524">
    <property type="term" value="F:ATP binding"/>
    <property type="evidence" value="ECO:0007669"/>
    <property type="project" value="UniProtKB-KW"/>
</dbReference>
<keyword evidence="3" id="KW-0067">ATP-binding</keyword>
<keyword evidence="1 6" id="KW-0436">Ligase</keyword>
<dbReference type="GO" id="GO:0015631">
    <property type="term" value="F:tubulin binding"/>
    <property type="evidence" value="ECO:0007669"/>
    <property type="project" value="TreeGrafter"/>
</dbReference>
<keyword evidence="2" id="KW-0547">Nucleotide-binding</keyword>
<protein>
    <recommendedName>
        <fullName evidence="4">Tubulin--tyrosine ligase-like protein 5</fullName>
    </recommendedName>
</protein>
<dbReference type="EMBL" id="KI546040">
    <property type="protein sequence ID" value="EST47456.1"/>
    <property type="molecule type" value="Genomic_DNA"/>
</dbReference>
<reference evidence="6 7" key="1">
    <citation type="journal article" date="2014" name="PLoS Genet.">
        <title>The Genome of Spironucleus salmonicida Highlights a Fish Pathogen Adapted to Fluctuating Environments.</title>
        <authorList>
            <person name="Xu F."/>
            <person name="Jerlstrom-Hultqvist J."/>
            <person name="Einarsson E."/>
            <person name="Astvaldsson A."/>
            <person name="Svard S.G."/>
            <person name="Andersson J.O."/>
        </authorList>
    </citation>
    <scope>NUCLEOTIDE SEQUENCE</scope>
    <source>
        <strain evidence="7">ATCC 50377</strain>
    </source>
</reference>
<comment type="catalytic activity">
    <reaction evidence="5">
        <text>L-glutamyl-[protein] + L-glutamate + ATP = gamma-L-glutamyl-L-glutamyl-[protein] + ADP + phosphate + H(+)</text>
        <dbReference type="Rhea" id="RHEA:60144"/>
        <dbReference type="Rhea" id="RHEA-COMP:10208"/>
        <dbReference type="Rhea" id="RHEA-COMP:15517"/>
        <dbReference type="ChEBI" id="CHEBI:15378"/>
        <dbReference type="ChEBI" id="CHEBI:29973"/>
        <dbReference type="ChEBI" id="CHEBI:29985"/>
        <dbReference type="ChEBI" id="CHEBI:30616"/>
        <dbReference type="ChEBI" id="CHEBI:43474"/>
        <dbReference type="ChEBI" id="CHEBI:143622"/>
        <dbReference type="ChEBI" id="CHEBI:456216"/>
    </reaction>
    <physiologicalReaction direction="left-to-right" evidence="5">
        <dbReference type="Rhea" id="RHEA:60145"/>
    </physiologicalReaction>
</comment>
<dbReference type="Gene3D" id="3.30.470.20">
    <property type="entry name" value="ATP-grasp fold, B domain"/>
    <property type="match status" value="1"/>
</dbReference>
<dbReference type="GO" id="GO:0070740">
    <property type="term" value="F:tubulin-glutamic acid ligase activity"/>
    <property type="evidence" value="ECO:0007669"/>
    <property type="project" value="TreeGrafter"/>
</dbReference>
<dbReference type="Pfam" id="PF03133">
    <property type="entry name" value="TTL"/>
    <property type="match status" value="2"/>
</dbReference>
<proteinExistence type="predicted"/>
<organism evidence="6">
    <name type="scientific">Spironucleus salmonicida</name>
    <dbReference type="NCBI Taxonomy" id="348837"/>
    <lineage>
        <taxon>Eukaryota</taxon>
        <taxon>Metamonada</taxon>
        <taxon>Diplomonadida</taxon>
        <taxon>Hexamitidae</taxon>
        <taxon>Hexamitinae</taxon>
        <taxon>Spironucleus</taxon>
    </lineage>
</organism>
<evidence type="ECO:0000256" key="1">
    <source>
        <dbReference type="ARBA" id="ARBA00022598"/>
    </source>
</evidence>
<dbReference type="PANTHER" id="PTHR12241:SF145">
    <property type="entry name" value="TUBULIN POLYGLUTAMYLASE TTLL5"/>
    <property type="match status" value="1"/>
</dbReference>
<evidence type="ECO:0000313" key="8">
    <source>
        <dbReference type="Proteomes" id="UP000018208"/>
    </source>
</evidence>
<gene>
    <name evidence="6" type="ORF">SS50377_12442</name>
    <name evidence="7" type="ORF">SS50377_26945</name>
</gene>
<sequence length="469" mass="53936">MMNYVSLPKISSDGSILRFVQEESYDVQKQQHLKLVAFISGNSSLCTKQTLIDNNFVIRKDKKPRSFQIGWGCPKSTEFYQQLPKNAIYFQVPGCSIFGRKDNLARLMKHTQLIPETYILPEQAGNAFKALNTGIFLYKPALQARGNGIKIMSANSKIPKQRAAVLQKYVKPVLVNGFKFDLRMYVFLSSVDPLIVYLYDDGIARFATQKWQKPSRDNKNQKRMHLTNYAVNKEDKKAKYNQQEESTNEDDDSIEEIAYKQLANDLFKYLDQNRSVFDEVPIENTIDGDGKVYSYIKAEIEKAVQQIFILSEPKLNLKGKMAKTSLAIPRKVAAMYGVDIVITRTCQIQILEVNVQCSTGTSTELDKKLKYPLMKTIFDIVGVRLSGDTLAPIMSQSEGQQQIDLTKITDYEKRVIWQLYDEEKRCGLFKRILPDINIQYCENRYLTRLIIDWIKSGREQASLIEQIQQ</sequence>
<dbReference type="InterPro" id="IPR004344">
    <property type="entry name" value="TTL/TTLL_fam"/>
</dbReference>
<dbReference type="GO" id="GO:0036064">
    <property type="term" value="C:ciliary basal body"/>
    <property type="evidence" value="ECO:0007669"/>
    <property type="project" value="TreeGrafter"/>
</dbReference>
<evidence type="ECO:0000313" key="6">
    <source>
        <dbReference type="EMBL" id="EST47456.1"/>
    </source>
</evidence>
<dbReference type="PANTHER" id="PTHR12241">
    <property type="entry name" value="TUBULIN POLYGLUTAMYLASE"/>
    <property type="match status" value="1"/>
</dbReference>
<dbReference type="PROSITE" id="PS51221">
    <property type="entry name" value="TTL"/>
    <property type="match status" value="1"/>
</dbReference>
<dbReference type="VEuPathDB" id="GiardiaDB:SS50377_26945"/>
<dbReference type="Proteomes" id="UP000018208">
    <property type="component" value="Unassembled WGS sequence"/>
</dbReference>
<dbReference type="OrthoDB" id="202825at2759"/>
<dbReference type="EMBL" id="AUWU02000007">
    <property type="protein sequence ID" value="KAH0570659.1"/>
    <property type="molecule type" value="Genomic_DNA"/>
</dbReference>
<name>V6LUS6_9EUKA</name>
<keyword evidence="8" id="KW-1185">Reference proteome</keyword>
<evidence type="ECO:0000256" key="4">
    <source>
        <dbReference type="ARBA" id="ARBA00041448"/>
    </source>
</evidence>
<dbReference type="AlphaFoldDB" id="V6LUS6"/>
<dbReference type="GO" id="GO:0000226">
    <property type="term" value="P:microtubule cytoskeleton organization"/>
    <property type="evidence" value="ECO:0007669"/>
    <property type="project" value="TreeGrafter"/>
</dbReference>
<accession>V6LUS6</accession>
<evidence type="ECO:0000256" key="3">
    <source>
        <dbReference type="ARBA" id="ARBA00022840"/>
    </source>
</evidence>
<dbReference type="SUPFAM" id="SSF56059">
    <property type="entry name" value="Glutathione synthetase ATP-binding domain-like"/>
    <property type="match status" value="1"/>
</dbReference>